<dbReference type="RefSeq" id="XP_013777437.1">
    <property type="nucleotide sequence ID" value="XM_013921983.2"/>
</dbReference>
<evidence type="ECO:0000256" key="14">
    <source>
        <dbReference type="SAM" id="Phobius"/>
    </source>
</evidence>
<dbReference type="PANTHER" id="PTHR24243">
    <property type="entry name" value="G-PROTEIN COUPLED RECEPTOR"/>
    <property type="match status" value="1"/>
</dbReference>
<dbReference type="PRINTS" id="PR01565">
    <property type="entry name" value="NEUROMEDINUR"/>
</dbReference>
<dbReference type="PROSITE" id="PS50262">
    <property type="entry name" value="G_PROTEIN_RECEP_F1_2"/>
    <property type="match status" value="1"/>
</dbReference>
<dbReference type="GeneID" id="106462099"/>
<evidence type="ECO:0000256" key="8">
    <source>
        <dbReference type="ARBA" id="ARBA00023157"/>
    </source>
</evidence>
<gene>
    <name evidence="17" type="primary">LOC106462099</name>
</gene>
<dbReference type="CDD" id="cd15134">
    <property type="entry name" value="7tmA_capaR"/>
    <property type="match status" value="1"/>
</dbReference>
<dbReference type="PROSITE" id="PS00237">
    <property type="entry name" value="G_PROTEIN_RECEP_F1_1"/>
    <property type="match status" value="1"/>
</dbReference>
<feature type="transmembrane region" description="Helical" evidence="14">
    <location>
        <begin position="69"/>
        <end position="87"/>
    </location>
</feature>
<evidence type="ECO:0000256" key="5">
    <source>
        <dbReference type="ARBA" id="ARBA00022989"/>
    </source>
</evidence>
<feature type="transmembrane region" description="Helical" evidence="14">
    <location>
        <begin position="206"/>
        <end position="227"/>
    </location>
</feature>
<name>A0ABM1B9A8_LIMPO</name>
<protein>
    <submittedName>
        <fullName evidence="17">Neuropeptides capa receptor-like isoform X1</fullName>
    </submittedName>
</protein>
<evidence type="ECO:0000259" key="15">
    <source>
        <dbReference type="PROSITE" id="PS50262"/>
    </source>
</evidence>
<evidence type="ECO:0000256" key="9">
    <source>
        <dbReference type="ARBA" id="ARBA00023170"/>
    </source>
</evidence>
<evidence type="ECO:0000256" key="3">
    <source>
        <dbReference type="ARBA" id="ARBA00022475"/>
    </source>
</evidence>
<feature type="domain" description="G-protein coupled receptors family 1 profile" evidence="15">
    <location>
        <begin position="49"/>
        <end position="326"/>
    </location>
</feature>
<dbReference type="PANTHER" id="PTHR24243:SF107">
    <property type="entry name" value="NEUROPEPTIDES CAPA RECEPTOR"/>
    <property type="match status" value="1"/>
</dbReference>
<feature type="transmembrane region" description="Helical" evidence="14">
    <location>
        <begin position="153"/>
        <end position="171"/>
    </location>
</feature>
<evidence type="ECO:0000256" key="10">
    <source>
        <dbReference type="ARBA" id="ARBA00023180"/>
    </source>
</evidence>
<comment type="subcellular location">
    <subcellularLocation>
        <location evidence="1">Cell membrane</location>
        <topology evidence="1">Multi-pass membrane protein</topology>
    </subcellularLocation>
</comment>
<keyword evidence="9 12" id="KW-0675">Receptor</keyword>
<comment type="similarity">
    <text evidence="2 12">Belongs to the G-protein coupled receptor 1 family.</text>
</comment>
<dbReference type="PRINTS" id="PR00237">
    <property type="entry name" value="GPCRRHODOPSN"/>
</dbReference>
<keyword evidence="10" id="KW-0325">Glycoprotein</keyword>
<dbReference type="Proteomes" id="UP000694941">
    <property type="component" value="Unplaced"/>
</dbReference>
<accession>A0ABM1B9A8</accession>
<evidence type="ECO:0000256" key="2">
    <source>
        <dbReference type="ARBA" id="ARBA00010663"/>
    </source>
</evidence>
<feature type="transmembrane region" description="Helical" evidence="14">
    <location>
        <begin position="306"/>
        <end position="329"/>
    </location>
</feature>
<feature type="transmembrane region" description="Helical" evidence="14">
    <location>
        <begin position="263"/>
        <end position="281"/>
    </location>
</feature>
<keyword evidence="5 14" id="KW-1133">Transmembrane helix</keyword>
<dbReference type="InterPro" id="IPR000276">
    <property type="entry name" value="GPCR_Rhodpsn"/>
</dbReference>
<keyword evidence="11 12" id="KW-0807">Transducer</keyword>
<feature type="region of interest" description="Disordered" evidence="13">
    <location>
        <begin position="347"/>
        <end position="376"/>
    </location>
</feature>
<feature type="compositionally biased region" description="Polar residues" evidence="13">
    <location>
        <begin position="352"/>
        <end position="365"/>
    </location>
</feature>
<feature type="transmembrane region" description="Helical" evidence="14">
    <location>
        <begin position="118"/>
        <end position="141"/>
    </location>
</feature>
<keyword evidence="6 12" id="KW-0297">G-protein coupled receptor</keyword>
<evidence type="ECO:0000256" key="7">
    <source>
        <dbReference type="ARBA" id="ARBA00023136"/>
    </source>
</evidence>
<evidence type="ECO:0000256" key="13">
    <source>
        <dbReference type="SAM" id="MobiDB-lite"/>
    </source>
</evidence>
<dbReference type="Gene3D" id="1.20.1070.10">
    <property type="entry name" value="Rhodopsin 7-helix transmembrane proteins"/>
    <property type="match status" value="1"/>
</dbReference>
<evidence type="ECO:0000313" key="16">
    <source>
        <dbReference type="Proteomes" id="UP000694941"/>
    </source>
</evidence>
<sequence>MEELNVSGFPNMTEKQYLELRMGPQQISSVIIIPITVVYVLIFVSGIIGNIVVCLAITRNSHFQTPTNYYLLSLAISDLLILIFGLPNDLKLYWQQYPWVFGETICKLRALVAEMTSYASVLTIVAFSTERYIAICYPLFIQTVSSLSRSVKIISLVWIIACVSSIPFAVFTKVNYVEYPKGSGILLRESAFCSLPMENHDISLPLLQFATFAFFWLPMTLIIILYVKIGLTLRHSSRAPSDGSMIGSPSSGNSRHCQVRRSINKMLVAVVIAFFLCWAPFHAQRLLVVYVHPQQWTVNLRTLNEVLYYLAGCLYYFSATINPILYSLMSAKYREAFKRALCSLPRSKQHRGSMQQRDTPGQFDSSLRRNPGSFSSKKKNQIALEYKGSIPLEHLVTTGIK</sequence>
<dbReference type="SUPFAM" id="SSF81321">
    <property type="entry name" value="Family A G protein-coupled receptor-like"/>
    <property type="match status" value="1"/>
</dbReference>
<keyword evidence="4 12" id="KW-0812">Transmembrane</keyword>
<evidence type="ECO:0000256" key="6">
    <source>
        <dbReference type="ARBA" id="ARBA00023040"/>
    </source>
</evidence>
<proteinExistence type="inferred from homology"/>
<evidence type="ECO:0000256" key="12">
    <source>
        <dbReference type="RuleBase" id="RU000688"/>
    </source>
</evidence>
<evidence type="ECO:0000256" key="4">
    <source>
        <dbReference type="ARBA" id="ARBA00022692"/>
    </source>
</evidence>
<evidence type="ECO:0000256" key="1">
    <source>
        <dbReference type="ARBA" id="ARBA00004651"/>
    </source>
</evidence>
<evidence type="ECO:0000256" key="11">
    <source>
        <dbReference type="ARBA" id="ARBA00023224"/>
    </source>
</evidence>
<dbReference type="Pfam" id="PF00001">
    <property type="entry name" value="7tm_1"/>
    <property type="match status" value="1"/>
</dbReference>
<feature type="transmembrane region" description="Helical" evidence="14">
    <location>
        <begin position="31"/>
        <end position="57"/>
    </location>
</feature>
<dbReference type="InterPro" id="IPR005390">
    <property type="entry name" value="NeuromedU_rcpt"/>
</dbReference>
<keyword evidence="3" id="KW-1003">Cell membrane</keyword>
<keyword evidence="7 14" id="KW-0472">Membrane</keyword>
<reference evidence="17" key="1">
    <citation type="submission" date="2025-08" db="UniProtKB">
        <authorList>
            <consortium name="RefSeq"/>
        </authorList>
    </citation>
    <scope>IDENTIFICATION</scope>
    <source>
        <tissue evidence="17">Muscle</tissue>
    </source>
</reference>
<keyword evidence="8" id="KW-1015">Disulfide bond</keyword>
<dbReference type="InterPro" id="IPR017452">
    <property type="entry name" value="GPCR_Rhodpsn_7TM"/>
</dbReference>
<keyword evidence="16" id="KW-1185">Reference proteome</keyword>
<evidence type="ECO:0000313" key="17">
    <source>
        <dbReference type="RefSeq" id="XP_013777437.1"/>
    </source>
</evidence>
<organism evidence="16 17">
    <name type="scientific">Limulus polyphemus</name>
    <name type="common">Atlantic horseshoe crab</name>
    <dbReference type="NCBI Taxonomy" id="6850"/>
    <lineage>
        <taxon>Eukaryota</taxon>
        <taxon>Metazoa</taxon>
        <taxon>Ecdysozoa</taxon>
        <taxon>Arthropoda</taxon>
        <taxon>Chelicerata</taxon>
        <taxon>Merostomata</taxon>
        <taxon>Xiphosura</taxon>
        <taxon>Limulidae</taxon>
        <taxon>Limulus</taxon>
    </lineage>
</organism>